<reference evidence="3" key="1">
    <citation type="submission" date="2019-02" db="EMBL/GenBank/DDBJ databases">
        <authorList>
            <person name="Gruber-Vodicka R. H."/>
            <person name="Seah K. B. B."/>
        </authorList>
    </citation>
    <scope>NUCLEOTIDE SEQUENCE</scope>
    <source>
        <strain evidence="3">BECK_BZ131</strain>
    </source>
</reference>
<feature type="compositionally biased region" description="Polar residues" evidence="1">
    <location>
        <begin position="113"/>
        <end position="128"/>
    </location>
</feature>
<proteinExistence type="predicted"/>
<feature type="region of interest" description="Disordered" evidence="1">
    <location>
        <begin position="82"/>
        <end position="180"/>
    </location>
</feature>
<dbReference type="EMBL" id="CAADFE010000020">
    <property type="protein sequence ID" value="VFJ69871.1"/>
    <property type="molecule type" value="Genomic_DNA"/>
</dbReference>
<protein>
    <recommendedName>
        <fullName evidence="4">Secreted protein</fullName>
    </recommendedName>
</protein>
<feature type="compositionally biased region" description="Gly residues" evidence="1">
    <location>
        <begin position="86"/>
        <end position="105"/>
    </location>
</feature>
<name>A0A450TPT0_9GAMM</name>
<gene>
    <name evidence="3" type="ORF">BECKFW1821C_GA0114237_102024</name>
</gene>
<evidence type="ECO:0000256" key="2">
    <source>
        <dbReference type="SAM" id="SignalP"/>
    </source>
</evidence>
<evidence type="ECO:0000313" key="3">
    <source>
        <dbReference type="EMBL" id="VFJ69871.1"/>
    </source>
</evidence>
<evidence type="ECO:0008006" key="4">
    <source>
        <dbReference type="Google" id="ProtNLM"/>
    </source>
</evidence>
<sequence>MLKCLFNLSVAVFCSVTLSVCLQPFAQAQDSIGSSIDCTNIEIPYSENADLTRAERLALMDQAFFGSLEQFDLCQSTRNNRNASGASGGGGGGGSGASGGGGAGDASGAEGSDNTNETLESLASSGISGTEEPRETPVAEDIPDQGADPGHMERESPKYQTGRQTAGGELPDDIPSADNDDAFAAQVRYAAENERNPEKKARLWDEYRKYKGLPAKN</sequence>
<dbReference type="AlphaFoldDB" id="A0A450TPT0"/>
<accession>A0A450TPT0</accession>
<keyword evidence="2" id="KW-0732">Signal</keyword>
<feature type="chain" id="PRO_5019081714" description="Secreted protein" evidence="2">
    <location>
        <begin position="29"/>
        <end position="217"/>
    </location>
</feature>
<evidence type="ECO:0000256" key="1">
    <source>
        <dbReference type="SAM" id="MobiDB-lite"/>
    </source>
</evidence>
<feature type="signal peptide" evidence="2">
    <location>
        <begin position="1"/>
        <end position="28"/>
    </location>
</feature>
<organism evidence="3">
    <name type="scientific">Candidatus Kentrum sp. FW</name>
    <dbReference type="NCBI Taxonomy" id="2126338"/>
    <lineage>
        <taxon>Bacteria</taxon>
        <taxon>Pseudomonadati</taxon>
        <taxon>Pseudomonadota</taxon>
        <taxon>Gammaproteobacteria</taxon>
        <taxon>Candidatus Kentrum</taxon>
    </lineage>
</organism>